<gene>
    <name evidence="6" type="ORF">CTAYLR_010272</name>
</gene>
<evidence type="ECO:0000256" key="4">
    <source>
        <dbReference type="SAM" id="MobiDB-lite"/>
    </source>
</evidence>
<evidence type="ECO:0000256" key="1">
    <source>
        <dbReference type="ARBA" id="ARBA00022723"/>
    </source>
</evidence>
<feature type="region of interest" description="Disordered" evidence="4">
    <location>
        <begin position="55"/>
        <end position="77"/>
    </location>
</feature>
<dbReference type="GO" id="GO:0008270">
    <property type="term" value="F:zinc ion binding"/>
    <property type="evidence" value="ECO:0007669"/>
    <property type="project" value="UniProtKB-KW"/>
</dbReference>
<dbReference type="Pfam" id="PF02008">
    <property type="entry name" value="zf-CXXC"/>
    <property type="match status" value="1"/>
</dbReference>
<proteinExistence type="predicted"/>
<dbReference type="AlphaFoldDB" id="A0AAD7XI04"/>
<dbReference type="PROSITE" id="PS51058">
    <property type="entry name" value="ZF_CXXC"/>
    <property type="match status" value="1"/>
</dbReference>
<evidence type="ECO:0000313" key="7">
    <source>
        <dbReference type="Proteomes" id="UP001230188"/>
    </source>
</evidence>
<keyword evidence="3" id="KW-0862">Zinc</keyword>
<keyword evidence="7" id="KW-1185">Reference proteome</keyword>
<feature type="domain" description="CXXC-type" evidence="5">
    <location>
        <begin position="1"/>
        <end position="45"/>
    </location>
</feature>
<dbReference type="GO" id="GO:0003677">
    <property type="term" value="F:DNA binding"/>
    <property type="evidence" value="ECO:0007669"/>
    <property type="project" value="InterPro"/>
</dbReference>
<sequence>MKRKRCGVCPGCLATECGTCRYCLDMKKRGGSGTLRRPCERRGCVATSSGENLVAGRSKKPRAAPSKVLKRSSKKREVSSRALQAKTVKVDGRVFGAAELCALCEAVGEEPDASINWATVAARLDARDVSFDALLTLRRAATRLEDEARAAEQQRSSKSASSFARHRDDDPPLAEEPSPRASGAPSKWSPARCQVLWRWVAYARAPPERTTEIDDNDSDDDDFVVDPFEFAYRGRAPSRDRSRLGDLEAAALLCASMTGPQQPNYYVGAPPRPASYEVGLPLRQQLT</sequence>
<reference evidence="6" key="1">
    <citation type="submission" date="2023-01" db="EMBL/GenBank/DDBJ databases">
        <title>Metagenome sequencing of chrysophaentin producing Chrysophaeum taylorii.</title>
        <authorList>
            <person name="Davison J."/>
            <person name="Bewley C."/>
        </authorList>
    </citation>
    <scope>NUCLEOTIDE SEQUENCE</scope>
    <source>
        <strain evidence="6">NIES-1699</strain>
    </source>
</reference>
<evidence type="ECO:0000256" key="2">
    <source>
        <dbReference type="ARBA" id="ARBA00022771"/>
    </source>
</evidence>
<accession>A0AAD7XI04</accession>
<dbReference type="Proteomes" id="UP001230188">
    <property type="component" value="Unassembled WGS sequence"/>
</dbReference>
<keyword evidence="2" id="KW-0863">Zinc-finger</keyword>
<evidence type="ECO:0000256" key="3">
    <source>
        <dbReference type="ARBA" id="ARBA00022833"/>
    </source>
</evidence>
<feature type="compositionally biased region" description="Basic residues" evidence="4">
    <location>
        <begin position="57"/>
        <end position="74"/>
    </location>
</feature>
<comment type="caution">
    <text evidence="6">The sequence shown here is derived from an EMBL/GenBank/DDBJ whole genome shotgun (WGS) entry which is preliminary data.</text>
</comment>
<protein>
    <recommendedName>
        <fullName evidence="5">CXXC-type domain-containing protein</fullName>
    </recommendedName>
</protein>
<feature type="region of interest" description="Disordered" evidence="4">
    <location>
        <begin position="148"/>
        <end position="187"/>
    </location>
</feature>
<evidence type="ECO:0000313" key="6">
    <source>
        <dbReference type="EMBL" id="KAJ8598889.1"/>
    </source>
</evidence>
<keyword evidence="1" id="KW-0479">Metal-binding</keyword>
<evidence type="ECO:0000259" key="5">
    <source>
        <dbReference type="PROSITE" id="PS51058"/>
    </source>
</evidence>
<dbReference type="InterPro" id="IPR002857">
    <property type="entry name" value="Znf_CXXC"/>
</dbReference>
<dbReference type="EMBL" id="JAQMWT010000624">
    <property type="protein sequence ID" value="KAJ8598889.1"/>
    <property type="molecule type" value="Genomic_DNA"/>
</dbReference>
<name>A0AAD7XI04_9STRA</name>
<feature type="compositionally biased region" description="Polar residues" evidence="4">
    <location>
        <begin position="153"/>
        <end position="162"/>
    </location>
</feature>
<organism evidence="6 7">
    <name type="scientific">Chrysophaeum taylorii</name>
    <dbReference type="NCBI Taxonomy" id="2483200"/>
    <lineage>
        <taxon>Eukaryota</taxon>
        <taxon>Sar</taxon>
        <taxon>Stramenopiles</taxon>
        <taxon>Ochrophyta</taxon>
        <taxon>Pelagophyceae</taxon>
        <taxon>Pelagomonadales</taxon>
        <taxon>Pelagomonadaceae</taxon>
        <taxon>Chrysophaeum</taxon>
    </lineage>
</organism>